<protein>
    <recommendedName>
        <fullName evidence="7">Glutathione S-transferase</fullName>
    </recommendedName>
</protein>
<dbReference type="Pfam" id="PF13409">
    <property type="entry name" value="GST_N_2"/>
    <property type="match status" value="1"/>
</dbReference>
<dbReference type="InterPro" id="IPR040079">
    <property type="entry name" value="Glutathione_S-Trfase"/>
</dbReference>
<proteinExistence type="inferred from homology"/>
<feature type="compositionally biased region" description="Basic and acidic residues" evidence="2">
    <location>
        <begin position="217"/>
        <end position="243"/>
    </location>
</feature>
<evidence type="ECO:0000256" key="1">
    <source>
        <dbReference type="ARBA" id="ARBA00007409"/>
    </source>
</evidence>
<comment type="similarity">
    <text evidence="1">Belongs to the GST superfamily.</text>
</comment>
<dbReference type="InterPro" id="IPR036282">
    <property type="entry name" value="Glutathione-S-Trfase_C_sf"/>
</dbReference>
<evidence type="ECO:0000313" key="6">
    <source>
        <dbReference type="Proteomes" id="UP001152607"/>
    </source>
</evidence>
<accession>A0A9W4UBX3</accession>
<dbReference type="PROSITE" id="PS50405">
    <property type="entry name" value="GST_CTER"/>
    <property type="match status" value="1"/>
</dbReference>
<dbReference type="SUPFAM" id="SSF47616">
    <property type="entry name" value="GST C-terminal domain-like"/>
    <property type="match status" value="1"/>
</dbReference>
<dbReference type="SUPFAM" id="SSF52833">
    <property type="entry name" value="Thioredoxin-like"/>
    <property type="match status" value="1"/>
</dbReference>
<feature type="domain" description="GST N-terminal" evidence="3">
    <location>
        <begin position="5"/>
        <end position="91"/>
    </location>
</feature>
<dbReference type="InterPro" id="IPR004045">
    <property type="entry name" value="Glutathione_S-Trfase_N"/>
</dbReference>
<evidence type="ECO:0008006" key="7">
    <source>
        <dbReference type="Google" id="ProtNLM"/>
    </source>
</evidence>
<dbReference type="Proteomes" id="UP001152607">
    <property type="component" value="Unassembled WGS sequence"/>
</dbReference>
<dbReference type="Gene3D" id="1.20.1050.10">
    <property type="match status" value="1"/>
</dbReference>
<keyword evidence="6" id="KW-1185">Reference proteome</keyword>
<name>A0A9W4UBX3_9PLEO</name>
<dbReference type="EMBL" id="CAOQHR010000004">
    <property type="protein sequence ID" value="CAI6333090.1"/>
    <property type="molecule type" value="Genomic_DNA"/>
</dbReference>
<dbReference type="SFLD" id="SFLDG00358">
    <property type="entry name" value="Main_(cytGST)"/>
    <property type="match status" value="1"/>
</dbReference>
<feature type="region of interest" description="Disordered" evidence="2">
    <location>
        <begin position="213"/>
        <end position="260"/>
    </location>
</feature>
<sequence>MASSNSDITLYTTQTPNGVKASITLEELGLPYKVEKIEIQKNTQKEPWFTAINPNGRIPALTDTFTDGETINLFESGSIMQYLVERYDTEYKISYPKGTRKWFEMNSFLIRPHWLFFQNAGVGPMQGQANHFFRYAPERIEYGVNRYQNETRRLYGVLDKHLSDNKYEYITGDKCTIADIAHFGWVAAAAWAGVEIDEFPALKEWEDRMAARPALKKGRDVPEKAASKASLKDPAEAEKRAAEARQWIQAGMKEDAAKSK</sequence>
<comment type="caution">
    <text evidence="5">The sequence shown here is derived from an EMBL/GenBank/DDBJ whole genome shotgun (WGS) entry which is preliminary data.</text>
</comment>
<dbReference type="AlphaFoldDB" id="A0A9W4UBX3"/>
<dbReference type="PANTHER" id="PTHR44051">
    <property type="entry name" value="GLUTATHIONE S-TRANSFERASE-RELATED"/>
    <property type="match status" value="1"/>
</dbReference>
<dbReference type="PANTHER" id="PTHR44051:SF8">
    <property type="entry name" value="GLUTATHIONE S-TRANSFERASE GSTA"/>
    <property type="match status" value="1"/>
</dbReference>
<dbReference type="Gene3D" id="3.40.30.10">
    <property type="entry name" value="Glutaredoxin"/>
    <property type="match status" value="1"/>
</dbReference>
<organism evidence="5 6">
    <name type="scientific">Periconia digitata</name>
    <dbReference type="NCBI Taxonomy" id="1303443"/>
    <lineage>
        <taxon>Eukaryota</taxon>
        <taxon>Fungi</taxon>
        <taxon>Dikarya</taxon>
        <taxon>Ascomycota</taxon>
        <taxon>Pezizomycotina</taxon>
        <taxon>Dothideomycetes</taxon>
        <taxon>Pleosporomycetidae</taxon>
        <taxon>Pleosporales</taxon>
        <taxon>Massarineae</taxon>
        <taxon>Periconiaceae</taxon>
        <taxon>Periconia</taxon>
    </lineage>
</organism>
<dbReference type="InterPro" id="IPR010987">
    <property type="entry name" value="Glutathione-S-Trfase_C-like"/>
</dbReference>
<dbReference type="SFLD" id="SFLDG01151">
    <property type="entry name" value="Main.2:_Nu-like"/>
    <property type="match status" value="1"/>
</dbReference>
<reference evidence="5" key="1">
    <citation type="submission" date="2023-01" db="EMBL/GenBank/DDBJ databases">
        <authorList>
            <person name="Van Ghelder C."/>
            <person name="Rancurel C."/>
        </authorList>
    </citation>
    <scope>NUCLEOTIDE SEQUENCE</scope>
    <source>
        <strain evidence="5">CNCM I-4278</strain>
    </source>
</reference>
<dbReference type="CDD" id="cd03048">
    <property type="entry name" value="GST_N_Ure2p_like"/>
    <property type="match status" value="1"/>
</dbReference>
<dbReference type="OrthoDB" id="422574at2759"/>
<dbReference type="SFLD" id="SFLDS00019">
    <property type="entry name" value="Glutathione_Transferase_(cytos"/>
    <property type="match status" value="1"/>
</dbReference>
<evidence type="ECO:0000259" key="4">
    <source>
        <dbReference type="PROSITE" id="PS50405"/>
    </source>
</evidence>
<dbReference type="FunFam" id="3.40.30.10:FF:000172">
    <property type="entry name" value="Glutathione S-transferase GstA"/>
    <property type="match status" value="1"/>
</dbReference>
<dbReference type="InterPro" id="IPR004046">
    <property type="entry name" value="GST_C"/>
</dbReference>
<dbReference type="InterPro" id="IPR036249">
    <property type="entry name" value="Thioredoxin-like_sf"/>
</dbReference>
<evidence type="ECO:0000313" key="5">
    <source>
        <dbReference type="EMBL" id="CAI6333090.1"/>
    </source>
</evidence>
<dbReference type="Pfam" id="PF00043">
    <property type="entry name" value="GST_C"/>
    <property type="match status" value="1"/>
</dbReference>
<evidence type="ECO:0000256" key="2">
    <source>
        <dbReference type="SAM" id="MobiDB-lite"/>
    </source>
</evidence>
<gene>
    <name evidence="5" type="ORF">PDIGIT_LOCUS6126</name>
</gene>
<evidence type="ECO:0000259" key="3">
    <source>
        <dbReference type="PROSITE" id="PS50404"/>
    </source>
</evidence>
<feature type="domain" description="GST C-terminal" evidence="4">
    <location>
        <begin position="104"/>
        <end position="231"/>
    </location>
</feature>
<dbReference type="PROSITE" id="PS50404">
    <property type="entry name" value="GST_NTER"/>
    <property type="match status" value="1"/>
</dbReference>